<gene>
    <name evidence="6" type="ORF">D1781_16475</name>
</gene>
<dbReference type="InterPro" id="IPR001647">
    <property type="entry name" value="HTH_TetR"/>
</dbReference>
<keyword evidence="3" id="KW-0804">Transcription</keyword>
<proteinExistence type="predicted"/>
<reference evidence="7" key="1">
    <citation type="submission" date="2018-09" db="EMBL/GenBank/DDBJ databases">
        <authorList>
            <person name="Kim I."/>
        </authorList>
    </citation>
    <scope>NUCLEOTIDE SEQUENCE [LARGE SCALE GENOMIC DNA]</scope>
    <source>
        <strain evidence="7">DD4a</strain>
    </source>
</reference>
<dbReference type="RefSeq" id="WP_119483602.1">
    <property type="nucleotide sequence ID" value="NZ_QXTG01000003.1"/>
</dbReference>
<dbReference type="PANTHER" id="PTHR30055:SF238">
    <property type="entry name" value="MYCOFACTOCIN BIOSYNTHESIS TRANSCRIPTIONAL REGULATOR MFTR-RELATED"/>
    <property type="match status" value="1"/>
</dbReference>
<dbReference type="Proteomes" id="UP000265742">
    <property type="component" value="Unassembled WGS sequence"/>
</dbReference>
<evidence type="ECO:0000256" key="1">
    <source>
        <dbReference type="ARBA" id="ARBA00023015"/>
    </source>
</evidence>
<evidence type="ECO:0000256" key="2">
    <source>
        <dbReference type="ARBA" id="ARBA00023125"/>
    </source>
</evidence>
<accession>A0A3A1U1M9</accession>
<feature type="DNA-binding region" description="H-T-H motif" evidence="4">
    <location>
        <begin position="38"/>
        <end position="57"/>
    </location>
</feature>
<dbReference type="PANTHER" id="PTHR30055">
    <property type="entry name" value="HTH-TYPE TRANSCRIPTIONAL REGULATOR RUTR"/>
    <property type="match status" value="1"/>
</dbReference>
<keyword evidence="1" id="KW-0805">Transcription regulation</keyword>
<evidence type="ECO:0000313" key="6">
    <source>
        <dbReference type="EMBL" id="RIX26527.1"/>
    </source>
</evidence>
<dbReference type="OrthoDB" id="8688418at2"/>
<organism evidence="6 7">
    <name type="scientific">Amnibacterium setariae</name>
    <dbReference type="NCBI Taxonomy" id="2306585"/>
    <lineage>
        <taxon>Bacteria</taxon>
        <taxon>Bacillati</taxon>
        <taxon>Actinomycetota</taxon>
        <taxon>Actinomycetes</taxon>
        <taxon>Micrococcales</taxon>
        <taxon>Microbacteriaceae</taxon>
        <taxon>Amnibacterium</taxon>
    </lineage>
</organism>
<protein>
    <submittedName>
        <fullName evidence="6">TetR family transcriptional regulator</fullName>
    </submittedName>
</protein>
<feature type="domain" description="HTH tetR-type" evidence="5">
    <location>
        <begin position="15"/>
        <end position="75"/>
    </location>
</feature>
<comment type="caution">
    <text evidence="6">The sequence shown here is derived from an EMBL/GenBank/DDBJ whole genome shotgun (WGS) entry which is preliminary data.</text>
</comment>
<evidence type="ECO:0000259" key="5">
    <source>
        <dbReference type="PROSITE" id="PS50977"/>
    </source>
</evidence>
<dbReference type="GO" id="GO:0003700">
    <property type="term" value="F:DNA-binding transcription factor activity"/>
    <property type="evidence" value="ECO:0007669"/>
    <property type="project" value="TreeGrafter"/>
</dbReference>
<sequence>MTDTAAPGLREQKRIATKRALQLALLQLALERGFDNVTVEEVAQAAQVSTRTFFNYFASKEEALTAPHGPVELSEDEVARYQEGAADPLTDLVVLMAGRASGKEDFELHRLRRDLMHRESRLFGDKATLMQQFREQIVAIVAERLRADELREGRMPDEVALQERAAFTALLCLTIARHGWSRWAAGEGATTLSECMLGALDEFREIAAATTR</sequence>
<dbReference type="PROSITE" id="PS01081">
    <property type="entry name" value="HTH_TETR_1"/>
    <property type="match status" value="1"/>
</dbReference>
<name>A0A3A1U1M9_9MICO</name>
<keyword evidence="2 4" id="KW-0238">DNA-binding</keyword>
<evidence type="ECO:0000256" key="3">
    <source>
        <dbReference type="ARBA" id="ARBA00023163"/>
    </source>
</evidence>
<keyword evidence="7" id="KW-1185">Reference proteome</keyword>
<dbReference type="InterPro" id="IPR050109">
    <property type="entry name" value="HTH-type_TetR-like_transc_reg"/>
</dbReference>
<dbReference type="SUPFAM" id="SSF46689">
    <property type="entry name" value="Homeodomain-like"/>
    <property type="match status" value="1"/>
</dbReference>
<dbReference type="PROSITE" id="PS50977">
    <property type="entry name" value="HTH_TETR_2"/>
    <property type="match status" value="1"/>
</dbReference>
<dbReference type="EMBL" id="QXTG01000003">
    <property type="protein sequence ID" value="RIX26527.1"/>
    <property type="molecule type" value="Genomic_DNA"/>
</dbReference>
<dbReference type="Pfam" id="PF00440">
    <property type="entry name" value="TetR_N"/>
    <property type="match status" value="1"/>
</dbReference>
<dbReference type="AlphaFoldDB" id="A0A3A1U1M9"/>
<dbReference type="InterPro" id="IPR009057">
    <property type="entry name" value="Homeodomain-like_sf"/>
</dbReference>
<evidence type="ECO:0000256" key="4">
    <source>
        <dbReference type="PROSITE-ProRule" id="PRU00335"/>
    </source>
</evidence>
<dbReference type="InterPro" id="IPR023772">
    <property type="entry name" value="DNA-bd_HTH_TetR-type_CS"/>
</dbReference>
<evidence type="ECO:0000313" key="7">
    <source>
        <dbReference type="Proteomes" id="UP000265742"/>
    </source>
</evidence>
<dbReference type="Gene3D" id="1.10.357.10">
    <property type="entry name" value="Tetracycline Repressor, domain 2"/>
    <property type="match status" value="1"/>
</dbReference>
<dbReference type="GO" id="GO:0000976">
    <property type="term" value="F:transcription cis-regulatory region binding"/>
    <property type="evidence" value="ECO:0007669"/>
    <property type="project" value="TreeGrafter"/>
</dbReference>